<name>A0ABW5G1K0_9PSEU</name>
<keyword evidence="2" id="KW-1185">Reference proteome</keyword>
<protein>
    <submittedName>
        <fullName evidence="1">Uncharacterized protein</fullName>
    </submittedName>
</protein>
<comment type="caution">
    <text evidence="1">The sequence shown here is derived from an EMBL/GenBank/DDBJ whole genome shotgun (WGS) entry which is preliminary data.</text>
</comment>
<gene>
    <name evidence="1" type="ORF">ACFSXZ_33070</name>
</gene>
<evidence type="ECO:0000313" key="2">
    <source>
        <dbReference type="Proteomes" id="UP001597417"/>
    </source>
</evidence>
<dbReference type="RefSeq" id="WP_378269614.1">
    <property type="nucleotide sequence ID" value="NZ_JBHUKR010000021.1"/>
</dbReference>
<sequence length="239" mass="26661">MRLFRRRARQEVPDPRTVWPDQPVPEDPEAAAAEFWRGWFTLLPEVNAALGDREPHRVEHALCRLVAGLHPGLHFSLERGQRAVYALVVTGQEDPALRPYTDAWRAAAPDEDAIWEYHDSVPPVPDPTGVTVNLGEHRISLADVRVVAMVDDVDSVVDVVVHHPRLAGLDEAARSAMTFLPLDATLGERLAGERLRRVEVAESEPEGAITLLELRDLVRGLERRLTEKLPANRESPASE</sequence>
<reference evidence="2" key="1">
    <citation type="journal article" date="2019" name="Int. J. Syst. Evol. Microbiol.">
        <title>The Global Catalogue of Microorganisms (GCM) 10K type strain sequencing project: providing services to taxonomists for standard genome sequencing and annotation.</title>
        <authorList>
            <consortium name="The Broad Institute Genomics Platform"/>
            <consortium name="The Broad Institute Genome Sequencing Center for Infectious Disease"/>
            <person name="Wu L."/>
            <person name="Ma J."/>
        </authorList>
    </citation>
    <scope>NUCLEOTIDE SEQUENCE [LARGE SCALE GENOMIC DNA]</scope>
    <source>
        <strain evidence="2">CGMCC 4.7645</strain>
    </source>
</reference>
<evidence type="ECO:0000313" key="1">
    <source>
        <dbReference type="EMBL" id="MFD2421173.1"/>
    </source>
</evidence>
<organism evidence="1 2">
    <name type="scientific">Amycolatopsis pigmentata</name>
    <dbReference type="NCBI Taxonomy" id="450801"/>
    <lineage>
        <taxon>Bacteria</taxon>
        <taxon>Bacillati</taxon>
        <taxon>Actinomycetota</taxon>
        <taxon>Actinomycetes</taxon>
        <taxon>Pseudonocardiales</taxon>
        <taxon>Pseudonocardiaceae</taxon>
        <taxon>Amycolatopsis</taxon>
    </lineage>
</organism>
<dbReference type="EMBL" id="JBHUKR010000021">
    <property type="protein sequence ID" value="MFD2421173.1"/>
    <property type="molecule type" value="Genomic_DNA"/>
</dbReference>
<dbReference type="Proteomes" id="UP001597417">
    <property type="component" value="Unassembled WGS sequence"/>
</dbReference>
<proteinExistence type="predicted"/>
<accession>A0ABW5G1K0</accession>